<evidence type="ECO:0000256" key="4">
    <source>
        <dbReference type="ARBA" id="ARBA00022884"/>
    </source>
</evidence>
<dbReference type="Proteomes" id="UP000694920">
    <property type="component" value="Unplaced"/>
</dbReference>
<dbReference type="InterPro" id="IPR012677">
    <property type="entry name" value="Nucleotide-bd_a/b_plait_sf"/>
</dbReference>
<sequence>MSQQSEMMAIISFKMVKQEETCASIDNSESEKTNLGNDKTDTENDSEFEEAKSNNNVMLTELQKKKKRGIIYLSTIPKYMNVTKIRETFSVYGKLGRVYLQLAETEIDDTKKKKKRKVPAKHFTEGWVEFESKKVAKHVAATLNNTQIATRKKSKFFDTMWNIKYLPRFKWTHLSERLAYERAVHKQRLRAEIAQAKREVNFFSYNVDRSKKLRKKQNQGESTSFVIPDIKQRETDMEIRSRKNENKNDDRTQFLKSLFGK</sequence>
<evidence type="ECO:0000256" key="5">
    <source>
        <dbReference type="ARBA" id="ARBA00023242"/>
    </source>
</evidence>
<reference evidence="8 9" key="1">
    <citation type="submission" date="2025-04" db="UniProtKB">
        <authorList>
            <consortium name="RefSeq"/>
        </authorList>
    </citation>
    <scope>IDENTIFICATION</scope>
</reference>
<dbReference type="AlphaFoldDB" id="A0AAJ7RMY0"/>
<keyword evidence="7" id="KW-1185">Reference proteome</keyword>
<dbReference type="PANTHER" id="PTHR12311">
    <property type="entry name" value="ACTIVATOR OF BASAL TRANSCRIPTION 1"/>
    <property type="match status" value="1"/>
</dbReference>
<dbReference type="GO" id="GO:0005730">
    <property type="term" value="C:nucleolus"/>
    <property type="evidence" value="ECO:0007669"/>
    <property type="project" value="UniProtKB-SubCell"/>
</dbReference>
<evidence type="ECO:0000256" key="6">
    <source>
        <dbReference type="SAM" id="MobiDB-lite"/>
    </source>
</evidence>
<comment type="similarity">
    <text evidence="2">Belongs to the ESF2/ABP1 family.</text>
</comment>
<proteinExistence type="inferred from homology"/>
<evidence type="ECO:0000256" key="3">
    <source>
        <dbReference type="ARBA" id="ARBA00020737"/>
    </source>
</evidence>
<dbReference type="Gene3D" id="3.30.70.330">
    <property type="match status" value="1"/>
</dbReference>
<dbReference type="InterPro" id="IPR034353">
    <property type="entry name" value="ABT1/ESF2_RRM"/>
</dbReference>
<dbReference type="RefSeq" id="XP_024943909.1">
    <property type="nucleotide sequence ID" value="XM_025088141.1"/>
</dbReference>
<dbReference type="GeneID" id="107270839"/>
<evidence type="ECO:0000313" key="8">
    <source>
        <dbReference type="RefSeq" id="XP_024943908.1"/>
    </source>
</evidence>
<dbReference type="InterPro" id="IPR039119">
    <property type="entry name" value="ABT1/Esf2"/>
</dbReference>
<protein>
    <recommendedName>
        <fullName evidence="3">Activator of basal transcription 1</fullName>
    </recommendedName>
</protein>
<evidence type="ECO:0000256" key="2">
    <source>
        <dbReference type="ARBA" id="ARBA00005819"/>
    </source>
</evidence>
<dbReference type="InterPro" id="IPR035979">
    <property type="entry name" value="RBD_domain_sf"/>
</dbReference>
<feature type="region of interest" description="Disordered" evidence="6">
    <location>
        <begin position="22"/>
        <end position="50"/>
    </location>
</feature>
<dbReference type="RefSeq" id="XP_024943912.1">
    <property type="nucleotide sequence ID" value="XM_025088144.1"/>
</dbReference>
<dbReference type="GO" id="GO:0034462">
    <property type="term" value="P:small-subunit processome assembly"/>
    <property type="evidence" value="ECO:0007669"/>
    <property type="project" value="TreeGrafter"/>
</dbReference>
<keyword evidence="5" id="KW-0539">Nucleus</keyword>
<evidence type="ECO:0000313" key="7">
    <source>
        <dbReference type="Proteomes" id="UP000694920"/>
    </source>
</evidence>
<evidence type="ECO:0000313" key="10">
    <source>
        <dbReference type="RefSeq" id="XP_024943910.1"/>
    </source>
</evidence>
<dbReference type="GO" id="GO:0000480">
    <property type="term" value="P:endonucleolytic cleavage in 5'-ETS of tricistronic rRNA transcript (SSU-rRNA, 5.8S rRNA, LSU-rRNA)"/>
    <property type="evidence" value="ECO:0007669"/>
    <property type="project" value="TreeGrafter"/>
</dbReference>
<evidence type="ECO:0000313" key="13">
    <source>
        <dbReference type="RefSeq" id="XP_024943913.1"/>
    </source>
</evidence>
<evidence type="ECO:0000256" key="1">
    <source>
        <dbReference type="ARBA" id="ARBA00004604"/>
    </source>
</evidence>
<dbReference type="SUPFAM" id="SSF54928">
    <property type="entry name" value="RNA-binding domain, RBD"/>
    <property type="match status" value="1"/>
</dbReference>
<dbReference type="PANTHER" id="PTHR12311:SF7">
    <property type="entry name" value="ACTIVATOR OF BASAL TRANSCRIPTION 1"/>
    <property type="match status" value="1"/>
</dbReference>
<dbReference type="RefSeq" id="XP_024943913.1">
    <property type="nucleotide sequence ID" value="XM_025088145.1"/>
</dbReference>
<evidence type="ECO:0000313" key="11">
    <source>
        <dbReference type="RefSeq" id="XP_024943911.1"/>
    </source>
</evidence>
<organism evidence="7 13">
    <name type="scientific">Cephus cinctus</name>
    <name type="common">Wheat stem sawfly</name>
    <dbReference type="NCBI Taxonomy" id="211228"/>
    <lineage>
        <taxon>Eukaryota</taxon>
        <taxon>Metazoa</taxon>
        <taxon>Ecdysozoa</taxon>
        <taxon>Arthropoda</taxon>
        <taxon>Hexapoda</taxon>
        <taxon>Insecta</taxon>
        <taxon>Pterygota</taxon>
        <taxon>Neoptera</taxon>
        <taxon>Endopterygota</taxon>
        <taxon>Hymenoptera</taxon>
        <taxon>Cephoidea</taxon>
        <taxon>Cephidae</taxon>
        <taxon>Cephus</taxon>
    </lineage>
</organism>
<comment type="subcellular location">
    <subcellularLocation>
        <location evidence="1">Nucleus</location>
        <location evidence="1">Nucleolus</location>
    </subcellularLocation>
</comment>
<dbReference type="RefSeq" id="XP_024943908.1">
    <property type="nucleotide sequence ID" value="XM_025088140.1"/>
</dbReference>
<dbReference type="RefSeq" id="XP_024943910.1">
    <property type="nucleotide sequence ID" value="XM_025088142.1"/>
</dbReference>
<dbReference type="GO" id="GO:0003723">
    <property type="term" value="F:RNA binding"/>
    <property type="evidence" value="ECO:0007669"/>
    <property type="project" value="UniProtKB-KW"/>
</dbReference>
<dbReference type="GO" id="GO:0000447">
    <property type="term" value="P:endonucleolytic cleavage in ITS1 to separate SSU-rRNA from 5.8S rRNA and LSU-rRNA from tricistronic rRNA transcript (SSU-rRNA, 5.8S rRNA, LSU-rRNA)"/>
    <property type="evidence" value="ECO:0007669"/>
    <property type="project" value="TreeGrafter"/>
</dbReference>
<name>A0AAJ7RMY0_CEPCN</name>
<gene>
    <name evidence="8 9 10 11 12 13" type="primary">LOC107270839</name>
</gene>
<keyword evidence="4" id="KW-0694">RNA-binding</keyword>
<accession>A0AAJ7RMY0</accession>
<dbReference type="GO" id="GO:0000472">
    <property type="term" value="P:endonucleolytic cleavage to generate mature 5'-end of SSU-rRNA from (SSU-rRNA, 5.8S rRNA, LSU-rRNA)"/>
    <property type="evidence" value="ECO:0007669"/>
    <property type="project" value="TreeGrafter"/>
</dbReference>
<dbReference type="RefSeq" id="XP_024943911.1">
    <property type="nucleotide sequence ID" value="XM_025088143.1"/>
</dbReference>
<evidence type="ECO:0000313" key="12">
    <source>
        <dbReference type="RefSeq" id="XP_024943912.1"/>
    </source>
</evidence>
<dbReference type="CDD" id="cd12263">
    <property type="entry name" value="RRM_ABT1_like"/>
    <property type="match status" value="1"/>
</dbReference>
<evidence type="ECO:0000313" key="9">
    <source>
        <dbReference type="RefSeq" id="XP_024943909.1"/>
    </source>
</evidence>